<evidence type="ECO:0000313" key="2">
    <source>
        <dbReference type="Proteomes" id="UP001642540"/>
    </source>
</evidence>
<sequence length="110" mass="12313">MDPYRFRVRAVATLDVQLTICGNPSRQRTSRHGSSLQVLAAPEHDLDLFGGMGTAHDSHASHKLRHPMTLNRGRFRESRFGHVIKEPTIESELWIAKGIDTTLVVTPSNL</sequence>
<accession>A0ABP1PV37</accession>
<keyword evidence="2" id="KW-1185">Reference proteome</keyword>
<name>A0ABP1PV37_9HEXA</name>
<protein>
    <submittedName>
        <fullName evidence="1">Uncharacterized protein</fullName>
    </submittedName>
</protein>
<gene>
    <name evidence="1" type="ORF">ODALV1_LOCUS3524</name>
</gene>
<organism evidence="1 2">
    <name type="scientific">Orchesella dallaii</name>
    <dbReference type="NCBI Taxonomy" id="48710"/>
    <lineage>
        <taxon>Eukaryota</taxon>
        <taxon>Metazoa</taxon>
        <taxon>Ecdysozoa</taxon>
        <taxon>Arthropoda</taxon>
        <taxon>Hexapoda</taxon>
        <taxon>Collembola</taxon>
        <taxon>Entomobryomorpha</taxon>
        <taxon>Entomobryoidea</taxon>
        <taxon>Orchesellidae</taxon>
        <taxon>Orchesellinae</taxon>
        <taxon>Orchesella</taxon>
    </lineage>
</organism>
<comment type="caution">
    <text evidence="1">The sequence shown here is derived from an EMBL/GenBank/DDBJ whole genome shotgun (WGS) entry which is preliminary data.</text>
</comment>
<evidence type="ECO:0000313" key="1">
    <source>
        <dbReference type="EMBL" id="CAL8076592.1"/>
    </source>
</evidence>
<reference evidence="1 2" key="1">
    <citation type="submission" date="2024-08" db="EMBL/GenBank/DDBJ databases">
        <authorList>
            <person name="Cucini C."/>
            <person name="Frati F."/>
        </authorList>
    </citation>
    <scope>NUCLEOTIDE SEQUENCE [LARGE SCALE GENOMIC DNA]</scope>
</reference>
<dbReference type="EMBL" id="CAXLJM020000012">
    <property type="protein sequence ID" value="CAL8076592.1"/>
    <property type="molecule type" value="Genomic_DNA"/>
</dbReference>
<dbReference type="Proteomes" id="UP001642540">
    <property type="component" value="Unassembled WGS sequence"/>
</dbReference>
<proteinExistence type="predicted"/>